<evidence type="ECO:0000256" key="3">
    <source>
        <dbReference type="ARBA" id="ARBA00022833"/>
    </source>
</evidence>
<feature type="compositionally biased region" description="Low complexity" evidence="5">
    <location>
        <begin position="582"/>
        <end position="603"/>
    </location>
</feature>
<dbReference type="GO" id="GO:0003677">
    <property type="term" value="F:DNA binding"/>
    <property type="evidence" value="ECO:0007669"/>
    <property type="project" value="UniProtKB-UniRule"/>
</dbReference>
<dbReference type="Pfam" id="PF05485">
    <property type="entry name" value="THAP"/>
    <property type="match status" value="1"/>
</dbReference>
<dbReference type="EMBL" id="OB661090">
    <property type="protein sequence ID" value="CAD7227270.1"/>
    <property type="molecule type" value="Genomic_DNA"/>
</dbReference>
<proteinExistence type="predicted"/>
<sequence>MEVADDGGTDGSMDLLSMAMSEIGSINVTPEQSGTTPERLSTAFLNSVETEVVGSDPILCMEESEGVPAVPEGSTTEMLLGEQVEPTAGIAEEVSTDTSNVVTVAHTLALNEERTPEDSEIAEETSVDVQEVIEDEPVIQNVAEHEANIQEVTEGESIVQEVTEFETVVQEMTEDESVVQEMTEFQTVVQAVTEDESVVQEMTEDESVVQEMTEFQTVVQAVTEDESVVQEMTEDESVVQEVNEVAEPEVEVIGQTQAIPRNVPSDQEDQGEDPTGENSEAPVSSEMEDPLMNVVTLSDDMDEDSDPGETLPVAVVQIKRLSSENVARLRLPQGIPFCVVDQCRNAKGSSDVHCHSIPLPYHELRRCLQWLFLVGRFDLISRMKENSGPAVKYRICTDHFDHDDLIFTEALETEIIPCGFTDTALPRKFPIPGGTSLVRKTERMLSLELGSPKAQEMIGPEGNQAASTDSAAPVPLSGSGTESAKKKFPPSSKKTIAPPTPPVKPTQTATAKAGPASKKLSKVSGSGSPANSPGAPKSKKTTLPSSVEVFPRASVKPGAATLKKAISGVSTRRSLSSNDPMTSSRTPSTRSSSPASSSTVSSPAKRKRTPSVASSGSLPMPKRMSNRGSSGTPADTGSSTPAPKRASVTAHPPAKKKKVEAPPPAPPPTDEDRDPTASPQEDAGVLSPGPPLLDTVPPSPPPPSHMRFIVVDERRNPSSSDSSLHLTPPPVTTCSLGSQTDPRFNTRTIATQTMDVVVLKLCPAKDIRAAPAWEDRSRWNI</sequence>
<evidence type="ECO:0000256" key="2">
    <source>
        <dbReference type="ARBA" id="ARBA00022771"/>
    </source>
</evidence>
<feature type="compositionally biased region" description="Polar residues" evidence="5">
    <location>
        <begin position="568"/>
        <end position="581"/>
    </location>
</feature>
<dbReference type="InterPro" id="IPR006612">
    <property type="entry name" value="THAP_Znf"/>
</dbReference>
<evidence type="ECO:0000256" key="5">
    <source>
        <dbReference type="SAM" id="MobiDB-lite"/>
    </source>
</evidence>
<evidence type="ECO:0000256" key="4">
    <source>
        <dbReference type="ARBA" id="ARBA00023125"/>
    </source>
</evidence>
<dbReference type="AlphaFoldDB" id="A0A7R8ZKH9"/>
<reference evidence="6" key="1">
    <citation type="submission" date="2020-11" db="EMBL/GenBank/DDBJ databases">
        <authorList>
            <person name="Tran Van P."/>
        </authorList>
    </citation>
    <scope>NUCLEOTIDE SEQUENCE</scope>
</reference>
<dbReference type="SUPFAM" id="SSF57716">
    <property type="entry name" value="Glucocorticoid receptor-like (DNA-binding domain)"/>
    <property type="match status" value="1"/>
</dbReference>
<keyword evidence="3" id="KW-0862">Zinc</keyword>
<protein>
    <submittedName>
        <fullName evidence="6">Uncharacterized protein</fullName>
    </submittedName>
</protein>
<name>A0A7R8ZKH9_9CRUS</name>
<dbReference type="GO" id="GO:0008270">
    <property type="term" value="F:zinc ion binding"/>
    <property type="evidence" value="ECO:0007669"/>
    <property type="project" value="UniProtKB-KW"/>
</dbReference>
<keyword evidence="4" id="KW-0238">DNA-binding</keyword>
<feature type="compositionally biased region" description="Polar residues" evidence="5">
    <location>
        <begin position="626"/>
        <end position="641"/>
    </location>
</feature>
<evidence type="ECO:0000256" key="1">
    <source>
        <dbReference type="ARBA" id="ARBA00022723"/>
    </source>
</evidence>
<gene>
    <name evidence="6" type="ORF">CTOB1V02_LOCUS5178</name>
</gene>
<dbReference type="PROSITE" id="PS50950">
    <property type="entry name" value="ZF_THAP"/>
    <property type="match status" value="1"/>
</dbReference>
<keyword evidence="1" id="KW-0479">Metal-binding</keyword>
<feature type="compositionally biased region" description="Acidic residues" evidence="5">
    <location>
        <begin position="266"/>
        <end position="275"/>
    </location>
</feature>
<keyword evidence="2" id="KW-0863">Zinc-finger</keyword>
<accession>A0A7R8ZKH9</accession>
<organism evidence="6">
    <name type="scientific">Cyprideis torosa</name>
    <dbReference type="NCBI Taxonomy" id="163714"/>
    <lineage>
        <taxon>Eukaryota</taxon>
        <taxon>Metazoa</taxon>
        <taxon>Ecdysozoa</taxon>
        <taxon>Arthropoda</taxon>
        <taxon>Crustacea</taxon>
        <taxon>Oligostraca</taxon>
        <taxon>Ostracoda</taxon>
        <taxon>Podocopa</taxon>
        <taxon>Podocopida</taxon>
        <taxon>Cytherocopina</taxon>
        <taxon>Cytheroidea</taxon>
        <taxon>Cytherideidae</taxon>
        <taxon>Cyprideis</taxon>
    </lineage>
</organism>
<evidence type="ECO:0000313" key="6">
    <source>
        <dbReference type="EMBL" id="CAD7227270.1"/>
    </source>
</evidence>
<feature type="region of interest" description="Disordered" evidence="5">
    <location>
        <begin position="453"/>
        <end position="732"/>
    </location>
</feature>
<feature type="compositionally biased region" description="Low complexity" evidence="5">
    <location>
        <begin position="522"/>
        <end position="536"/>
    </location>
</feature>
<feature type="region of interest" description="Disordered" evidence="5">
    <location>
        <begin position="254"/>
        <end position="289"/>
    </location>
</feature>